<feature type="region of interest" description="Disordered" evidence="5">
    <location>
        <begin position="208"/>
        <end position="232"/>
    </location>
</feature>
<gene>
    <name evidence="7" type="ORF">GCM10022255_012860</name>
</gene>
<evidence type="ECO:0000256" key="5">
    <source>
        <dbReference type="SAM" id="MobiDB-lite"/>
    </source>
</evidence>
<dbReference type="PANTHER" id="PTHR44196:SF1">
    <property type="entry name" value="DEHYDROGENASE_REDUCTASE SDR FAMILY MEMBER 7B"/>
    <property type="match status" value="1"/>
</dbReference>
<evidence type="ECO:0000313" key="7">
    <source>
        <dbReference type="EMBL" id="GAA4245446.1"/>
    </source>
</evidence>
<proteinExistence type="inferred from homology"/>
<reference evidence="8" key="1">
    <citation type="journal article" date="2019" name="Int. J. Syst. Evol. Microbiol.">
        <title>The Global Catalogue of Microorganisms (GCM) 10K type strain sequencing project: providing services to taxonomists for standard genome sequencing and annotation.</title>
        <authorList>
            <consortium name="The Broad Institute Genomics Platform"/>
            <consortium name="The Broad Institute Genome Sequencing Center for Infectious Disease"/>
            <person name="Wu L."/>
            <person name="Ma J."/>
        </authorList>
    </citation>
    <scope>NUCLEOTIDE SEQUENCE [LARGE SCALE GENOMIC DNA]</scope>
    <source>
        <strain evidence="8">JCM 17441</strain>
    </source>
</reference>
<dbReference type="Gene3D" id="1.10.357.10">
    <property type="entry name" value="Tetracycline Repressor, domain 2"/>
    <property type="match status" value="1"/>
</dbReference>
<dbReference type="InterPro" id="IPR002347">
    <property type="entry name" value="SDR_fam"/>
</dbReference>
<name>A0ABP8CZV6_9ACTN</name>
<comment type="caution">
    <text evidence="7">The sequence shown here is derived from an EMBL/GenBank/DDBJ whole genome shotgun (WGS) entry which is preliminary data.</text>
</comment>
<dbReference type="PRINTS" id="PR00455">
    <property type="entry name" value="HTHTETR"/>
</dbReference>
<feature type="compositionally biased region" description="Polar residues" evidence="5">
    <location>
        <begin position="212"/>
        <end position="221"/>
    </location>
</feature>
<comment type="similarity">
    <text evidence="1">Belongs to the short-chain dehydrogenases/reductases (SDR) family.</text>
</comment>
<dbReference type="InterPro" id="IPR009057">
    <property type="entry name" value="Homeodomain-like_sf"/>
</dbReference>
<keyword evidence="8" id="KW-1185">Reference proteome</keyword>
<evidence type="ECO:0000256" key="1">
    <source>
        <dbReference type="ARBA" id="ARBA00006484"/>
    </source>
</evidence>
<dbReference type="Pfam" id="PF17932">
    <property type="entry name" value="TetR_C_24"/>
    <property type="match status" value="1"/>
</dbReference>
<dbReference type="Pfam" id="PF00440">
    <property type="entry name" value="TetR_N"/>
    <property type="match status" value="1"/>
</dbReference>
<dbReference type="Gene3D" id="3.40.50.720">
    <property type="entry name" value="NAD(P)-binding Rossmann-like Domain"/>
    <property type="match status" value="1"/>
</dbReference>
<evidence type="ECO:0000259" key="6">
    <source>
        <dbReference type="PROSITE" id="PS50977"/>
    </source>
</evidence>
<evidence type="ECO:0000256" key="4">
    <source>
        <dbReference type="PROSITE-ProRule" id="PRU00335"/>
    </source>
</evidence>
<evidence type="ECO:0000313" key="8">
    <source>
        <dbReference type="Proteomes" id="UP001500620"/>
    </source>
</evidence>
<dbReference type="SUPFAM" id="SSF48498">
    <property type="entry name" value="Tetracyclin repressor-like, C-terminal domain"/>
    <property type="match status" value="1"/>
</dbReference>
<evidence type="ECO:0000256" key="2">
    <source>
        <dbReference type="ARBA" id="ARBA00023002"/>
    </source>
</evidence>
<feature type="DNA-binding region" description="H-T-H motif" evidence="4">
    <location>
        <begin position="40"/>
        <end position="59"/>
    </location>
</feature>
<keyword evidence="2" id="KW-0560">Oxidoreductase</keyword>
<dbReference type="PROSITE" id="PS50977">
    <property type="entry name" value="HTH_TETR_2"/>
    <property type="match status" value="1"/>
</dbReference>
<dbReference type="EMBL" id="BAABAT010000002">
    <property type="protein sequence ID" value="GAA4245446.1"/>
    <property type="molecule type" value="Genomic_DNA"/>
</dbReference>
<organism evidence="7 8">
    <name type="scientific">Dactylosporangium darangshiense</name>
    <dbReference type="NCBI Taxonomy" id="579108"/>
    <lineage>
        <taxon>Bacteria</taxon>
        <taxon>Bacillati</taxon>
        <taxon>Actinomycetota</taxon>
        <taxon>Actinomycetes</taxon>
        <taxon>Micromonosporales</taxon>
        <taxon>Micromonosporaceae</taxon>
        <taxon>Dactylosporangium</taxon>
    </lineage>
</organism>
<dbReference type="Pfam" id="PF00106">
    <property type="entry name" value="adh_short"/>
    <property type="match status" value="1"/>
</dbReference>
<sequence>MTTEPMSADSNWREYGPFESPRILDAALQAFHEHGYHGTTTRDLARRSGLSVPGVYHYYPSKQDILVDLMMVVIDELLTRSRQALESASHDARSRFDALVESLLRFHMYRRTGAMVSTAELRSLEPGNRERYVAKRDEQQRMLDRVILEGVRNGEFSTPYPEHASRAIVSLCVGVASWYRPDGTLPVEALLDRYLTIARSIVGIGEGGSGETASMTTTTEPSVGRSAATDHEPARSAIVTGASRGIGRGIALALAARGWRLTLAARDPNRLAAVAAEAEAAGAAQVDYIDVDLATPDGPAAVVAAHAARHDSLDALVLSAGVGSAAPLDGYPVSRYEKQFALNTRAPFLMISQALPLLRAAAQRRPSSGARVIALASIGGVYAEPSLAVYGAAKAALLALCRGLNAEESAGGVTATAIAPGYVDTDMSAWVRDAVPPESMIPVDDVVATVTGLLDLSPRSVINEIVLSRAGTTGYQA</sequence>
<dbReference type="InterPro" id="IPR036291">
    <property type="entry name" value="NAD(P)-bd_dom_sf"/>
</dbReference>
<protein>
    <recommendedName>
        <fullName evidence="6">HTH tetR-type domain-containing protein</fullName>
    </recommendedName>
</protein>
<dbReference type="SUPFAM" id="SSF46689">
    <property type="entry name" value="Homeodomain-like"/>
    <property type="match status" value="1"/>
</dbReference>
<dbReference type="Proteomes" id="UP001500620">
    <property type="component" value="Unassembled WGS sequence"/>
</dbReference>
<dbReference type="InterPro" id="IPR001647">
    <property type="entry name" value="HTH_TetR"/>
</dbReference>
<dbReference type="CDD" id="cd05233">
    <property type="entry name" value="SDR_c"/>
    <property type="match status" value="1"/>
</dbReference>
<dbReference type="InterPro" id="IPR036271">
    <property type="entry name" value="Tet_transcr_reg_TetR-rel_C_sf"/>
</dbReference>
<dbReference type="SUPFAM" id="SSF51735">
    <property type="entry name" value="NAD(P)-binding Rossmann-fold domains"/>
    <property type="match status" value="1"/>
</dbReference>
<dbReference type="InterPro" id="IPR041490">
    <property type="entry name" value="KstR2_TetR_C"/>
</dbReference>
<accession>A0ABP8CZV6</accession>
<dbReference type="PANTHER" id="PTHR44196">
    <property type="entry name" value="DEHYDROGENASE/REDUCTASE SDR FAMILY MEMBER 7B"/>
    <property type="match status" value="1"/>
</dbReference>
<dbReference type="PRINTS" id="PR00081">
    <property type="entry name" value="GDHRDH"/>
</dbReference>
<keyword evidence="3 4" id="KW-0238">DNA-binding</keyword>
<evidence type="ECO:0000256" key="3">
    <source>
        <dbReference type="ARBA" id="ARBA00023125"/>
    </source>
</evidence>
<feature type="domain" description="HTH tetR-type" evidence="6">
    <location>
        <begin position="17"/>
        <end position="77"/>
    </location>
</feature>